<feature type="domain" description="Aminopeptidase P N-terminal" evidence="8">
    <location>
        <begin position="2"/>
        <end position="134"/>
    </location>
</feature>
<dbReference type="Pfam" id="PF05195">
    <property type="entry name" value="AMP_N"/>
    <property type="match status" value="1"/>
</dbReference>
<keyword evidence="10" id="KW-1185">Reference proteome</keyword>
<evidence type="ECO:0000256" key="2">
    <source>
        <dbReference type="ARBA" id="ARBA00001936"/>
    </source>
</evidence>
<evidence type="ECO:0000256" key="7">
    <source>
        <dbReference type="ARBA" id="ARBA00023211"/>
    </source>
</evidence>
<dbReference type="Pfam" id="PF00557">
    <property type="entry name" value="Peptidase_M24"/>
    <property type="match status" value="1"/>
</dbReference>
<reference evidence="9 10" key="1">
    <citation type="journal article" date="2023" name="Antonie Van Leeuwenhoek">
        <title>Mesoterricola silvestris gen. nov., sp. nov., Mesoterricola sediminis sp. nov., Geothrix oryzae sp. nov., Geothrix edaphica sp. nov., Geothrix rubra sp. nov., and Geothrix limicola sp. nov., six novel members of Acidobacteriota isolated from soils.</title>
        <authorList>
            <person name="Itoh H."/>
            <person name="Sugisawa Y."/>
            <person name="Mise K."/>
            <person name="Xu Z."/>
            <person name="Kuniyasu M."/>
            <person name="Ushijima N."/>
            <person name="Kawano K."/>
            <person name="Kobayashi E."/>
            <person name="Shiratori Y."/>
            <person name="Masuda Y."/>
            <person name="Senoo K."/>
        </authorList>
    </citation>
    <scope>NUCLEOTIDE SEQUENCE [LARGE SCALE GENOMIC DNA]</scope>
    <source>
        <strain evidence="9 10">Red804</strain>
    </source>
</reference>
<dbReference type="SUPFAM" id="SSF53092">
    <property type="entry name" value="Creatinase/prolidase N-terminal domain"/>
    <property type="match status" value="1"/>
</dbReference>
<evidence type="ECO:0000256" key="1">
    <source>
        <dbReference type="ARBA" id="ARBA00001424"/>
    </source>
</evidence>
<dbReference type="GO" id="GO:0004177">
    <property type="term" value="F:aminopeptidase activity"/>
    <property type="evidence" value="ECO:0007669"/>
    <property type="project" value="UniProtKB-KW"/>
</dbReference>
<dbReference type="EC" id="3.4.11.9" evidence="4"/>
<accession>A0ABQ5QH59</accession>
<dbReference type="SMART" id="SM01011">
    <property type="entry name" value="AMP_N"/>
    <property type="match status" value="1"/>
</dbReference>
<dbReference type="EMBL" id="BSDE01000004">
    <property type="protein sequence ID" value="GLH73937.1"/>
    <property type="molecule type" value="Genomic_DNA"/>
</dbReference>
<dbReference type="Gene3D" id="3.90.230.10">
    <property type="entry name" value="Creatinase/methionine aminopeptidase superfamily"/>
    <property type="match status" value="1"/>
</dbReference>
<dbReference type="Proteomes" id="UP001165069">
    <property type="component" value="Unassembled WGS sequence"/>
</dbReference>
<dbReference type="SUPFAM" id="SSF55920">
    <property type="entry name" value="Creatinase/aminopeptidase"/>
    <property type="match status" value="1"/>
</dbReference>
<dbReference type="PANTHER" id="PTHR43226">
    <property type="entry name" value="XAA-PRO AMINOPEPTIDASE 3"/>
    <property type="match status" value="1"/>
</dbReference>
<dbReference type="InterPro" id="IPR036005">
    <property type="entry name" value="Creatinase/aminopeptidase-like"/>
</dbReference>
<dbReference type="CDD" id="cd01087">
    <property type="entry name" value="Prolidase"/>
    <property type="match status" value="1"/>
</dbReference>
<keyword evidence="6" id="KW-0378">Hydrolase</keyword>
<comment type="similarity">
    <text evidence="3">Belongs to the peptidase M24B family.</text>
</comment>
<dbReference type="InterPro" id="IPR029149">
    <property type="entry name" value="Creatin/AminoP/Spt16_N"/>
</dbReference>
<keyword evidence="5" id="KW-0479">Metal-binding</keyword>
<keyword evidence="9" id="KW-0645">Protease</keyword>
<evidence type="ECO:0000256" key="5">
    <source>
        <dbReference type="ARBA" id="ARBA00022723"/>
    </source>
</evidence>
<evidence type="ECO:0000256" key="4">
    <source>
        <dbReference type="ARBA" id="ARBA00012574"/>
    </source>
</evidence>
<dbReference type="InterPro" id="IPR000994">
    <property type="entry name" value="Pept_M24"/>
</dbReference>
<gene>
    <name evidence="9" type="ORF">GETHLI_24390</name>
</gene>
<dbReference type="InterPro" id="IPR052433">
    <property type="entry name" value="X-Pro_dipept-like"/>
</dbReference>
<protein>
    <recommendedName>
        <fullName evidence="4">Xaa-Pro aminopeptidase</fullName>
        <ecNumber evidence="4">3.4.11.9</ecNumber>
    </recommendedName>
</protein>
<organism evidence="9 10">
    <name type="scientific">Geothrix limicola</name>
    <dbReference type="NCBI Taxonomy" id="2927978"/>
    <lineage>
        <taxon>Bacteria</taxon>
        <taxon>Pseudomonadati</taxon>
        <taxon>Acidobacteriota</taxon>
        <taxon>Holophagae</taxon>
        <taxon>Holophagales</taxon>
        <taxon>Holophagaceae</taxon>
        <taxon>Geothrix</taxon>
    </lineage>
</organism>
<evidence type="ECO:0000256" key="3">
    <source>
        <dbReference type="ARBA" id="ARBA00008766"/>
    </source>
</evidence>
<proteinExistence type="inferred from homology"/>
<dbReference type="InterPro" id="IPR007865">
    <property type="entry name" value="Aminopep_P_N"/>
</dbReference>
<evidence type="ECO:0000313" key="10">
    <source>
        <dbReference type="Proteomes" id="UP001165069"/>
    </source>
</evidence>
<evidence type="ECO:0000259" key="8">
    <source>
        <dbReference type="SMART" id="SM01011"/>
    </source>
</evidence>
<keyword evidence="9" id="KW-0031">Aminopeptidase</keyword>
<comment type="catalytic activity">
    <reaction evidence="1">
        <text>Release of any N-terminal amino acid, including proline, that is linked to proline, even from a dipeptide or tripeptide.</text>
        <dbReference type="EC" id="3.4.11.9"/>
    </reaction>
</comment>
<sequence>MSSTQCHTERRVRLQKQMEGGLLLLLGNDESPMNYRDNAYPFRQDSTFLYFSGINRPGCAIVIDLDEGRTTLFADDATVDDLVWTGPLPRVQEFASSAGIADSARFHALGDVLRKAQSAGRPIHFLPPYRAEHRILLHDLLGLSLKGQSAAVSVPFIRAVSELRIRKSAEEVAEIERAVNTSVDMHFEAMAMARPGMKESDIAGRMTEMAIAAGGGLSYPVIATVHGEVLHNHDYTHTLKPGQLFLLDAGAETASGYAGDLTTTFPIAPTFTSRQRDIHNLVLKAFLDAVDALKPGVPYREIHLMACRTLAGGLKDLGLMKGNVGDAVDLGAHALFFPCGLGHLMGLDVHDMENLGEVWVGYQGRPKSTLFGLKSLRLARELEECFVLTVEPGIYFMPGVIDRWKGEGRFLDYINYEALDAYRDFGGLRIEEDFLITANGRRLLGRPKPRTVEELEAHRS</sequence>
<dbReference type="RefSeq" id="WP_285575653.1">
    <property type="nucleotide sequence ID" value="NZ_BSDE01000004.1"/>
</dbReference>
<evidence type="ECO:0000313" key="9">
    <source>
        <dbReference type="EMBL" id="GLH73937.1"/>
    </source>
</evidence>
<dbReference type="PANTHER" id="PTHR43226:SF4">
    <property type="entry name" value="XAA-PRO AMINOPEPTIDASE 3"/>
    <property type="match status" value="1"/>
</dbReference>
<name>A0ABQ5QH59_9BACT</name>
<dbReference type="Gene3D" id="3.40.350.10">
    <property type="entry name" value="Creatinase/prolidase N-terminal domain"/>
    <property type="match status" value="1"/>
</dbReference>
<comment type="caution">
    <text evidence="9">The sequence shown here is derived from an EMBL/GenBank/DDBJ whole genome shotgun (WGS) entry which is preliminary data.</text>
</comment>
<comment type="cofactor">
    <cofactor evidence="2">
        <name>Mn(2+)</name>
        <dbReference type="ChEBI" id="CHEBI:29035"/>
    </cofactor>
</comment>
<keyword evidence="7" id="KW-0464">Manganese</keyword>
<evidence type="ECO:0000256" key="6">
    <source>
        <dbReference type="ARBA" id="ARBA00022801"/>
    </source>
</evidence>